<organism evidence="2 3">
    <name type="scientific">Austropuccinia psidii MF-1</name>
    <dbReference type="NCBI Taxonomy" id="1389203"/>
    <lineage>
        <taxon>Eukaryota</taxon>
        <taxon>Fungi</taxon>
        <taxon>Dikarya</taxon>
        <taxon>Basidiomycota</taxon>
        <taxon>Pucciniomycotina</taxon>
        <taxon>Pucciniomycetes</taxon>
        <taxon>Pucciniales</taxon>
        <taxon>Sphaerophragmiaceae</taxon>
        <taxon>Austropuccinia</taxon>
    </lineage>
</organism>
<evidence type="ECO:0000313" key="2">
    <source>
        <dbReference type="EMBL" id="MBW0495256.1"/>
    </source>
</evidence>
<feature type="compositionally biased region" description="Polar residues" evidence="1">
    <location>
        <begin position="28"/>
        <end position="43"/>
    </location>
</feature>
<feature type="region of interest" description="Disordered" evidence="1">
    <location>
        <begin position="1"/>
        <end position="74"/>
    </location>
</feature>
<proteinExistence type="predicted"/>
<evidence type="ECO:0000313" key="3">
    <source>
        <dbReference type="Proteomes" id="UP000765509"/>
    </source>
</evidence>
<dbReference type="EMBL" id="AVOT02013000">
    <property type="protein sequence ID" value="MBW0495256.1"/>
    <property type="molecule type" value="Genomic_DNA"/>
</dbReference>
<dbReference type="AlphaFoldDB" id="A0A9Q3D1S6"/>
<gene>
    <name evidence="2" type="ORF">O181_034971</name>
</gene>
<comment type="caution">
    <text evidence="2">The sequence shown here is derived from an EMBL/GenBank/DDBJ whole genome shotgun (WGS) entry which is preliminary data.</text>
</comment>
<dbReference type="Proteomes" id="UP000765509">
    <property type="component" value="Unassembled WGS sequence"/>
</dbReference>
<accession>A0A9Q3D1S6</accession>
<evidence type="ECO:0000256" key="1">
    <source>
        <dbReference type="SAM" id="MobiDB-lite"/>
    </source>
</evidence>
<dbReference type="OrthoDB" id="5582182at2759"/>
<keyword evidence="3" id="KW-1185">Reference proteome</keyword>
<name>A0A9Q3D1S6_9BASI</name>
<feature type="compositionally biased region" description="Basic and acidic residues" evidence="1">
    <location>
        <begin position="59"/>
        <end position="74"/>
    </location>
</feature>
<sequence>MDITLELDTRYHFRSKEKGGNQGENPPFTASNSFRPSQYSYSKQPHHKKNKKENNSQGSKDKLHSALLNKENRLINSEKDRRFEKCLYIYCGGKYPLDNCFKRSQNRPGD</sequence>
<protein>
    <submittedName>
        <fullName evidence="2">Uncharacterized protein</fullName>
    </submittedName>
</protein>
<feature type="compositionally biased region" description="Basic and acidic residues" evidence="1">
    <location>
        <begin position="7"/>
        <end position="19"/>
    </location>
</feature>
<reference evidence="2" key="1">
    <citation type="submission" date="2021-03" db="EMBL/GenBank/DDBJ databases">
        <title>Draft genome sequence of rust myrtle Austropuccinia psidii MF-1, a brazilian biotype.</title>
        <authorList>
            <person name="Quecine M.C."/>
            <person name="Pachon D.M.R."/>
            <person name="Bonatelli M.L."/>
            <person name="Correr F.H."/>
            <person name="Franceschini L.M."/>
            <person name="Leite T.F."/>
            <person name="Margarido G.R.A."/>
            <person name="Almeida C.A."/>
            <person name="Ferrarezi J.A."/>
            <person name="Labate C.A."/>
        </authorList>
    </citation>
    <scope>NUCLEOTIDE SEQUENCE</scope>
    <source>
        <strain evidence="2">MF-1</strain>
    </source>
</reference>